<feature type="domain" description="Myotubularin phosphatase" evidence="3">
    <location>
        <begin position="1"/>
        <end position="325"/>
    </location>
</feature>
<dbReference type="PROSITE" id="PS51339">
    <property type="entry name" value="PPASE_MYOTUBULARIN"/>
    <property type="match status" value="1"/>
</dbReference>
<dbReference type="GO" id="GO:0005737">
    <property type="term" value="C:cytoplasm"/>
    <property type="evidence" value="ECO:0007669"/>
    <property type="project" value="TreeGrafter"/>
</dbReference>
<dbReference type="PROSITE" id="PS00383">
    <property type="entry name" value="TYR_PHOSPHATASE_1"/>
    <property type="match status" value="1"/>
</dbReference>
<reference evidence="4" key="1">
    <citation type="submission" date="2023-07" db="EMBL/GenBank/DDBJ databases">
        <authorList>
            <consortium name="AG Swart"/>
            <person name="Singh M."/>
            <person name="Singh A."/>
            <person name="Seah K."/>
            <person name="Emmerich C."/>
        </authorList>
    </citation>
    <scope>NUCLEOTIDE SEQUENCE</scope>
    <source>
        <strain evidence="4">DP1</strain>
    </source>
</reference>
<keyword evidence="5" id="KW-1185">Reference proteome</keyword>
<dbReference type="InterPro" id="IPR030564">
    <property type="entry name" value="Myotubularin"/>
</dbReference>
<dbReference type="InterPro" id="IPR029021">
    <property type="entry name" value="Prot-tyrosine_phosphatase-like"/>
</dbReference>
<dbReference type="EMBL" id="CAMPGE010028428">
    <property type="protein sequence ID" value="CAI2385952.1"/>
    <property type="molecule type" value="Genomic_DNA"/>
</dbReference>
<dbReference type="AlphaFoldDB" id="A0AAD1YAC1"/>
<dbReference type="CDD" id="cd14507">
    <property type="entry name" value="PTP-MTM-like"/>
    <property type="match status" value="1"/>
</dbReference>
<comment type="caution">
    <text evidence="4">The sequence shown here is derived from an EMBL/GenBank/DDBJ whole genome shotgun (WGS) entry which is preliminary data.</text>
</comment>
<dbReference type="PANTHER" id="PTHR10807:SF128">
    <property type="entry name" value="PHOSPHATIDYLINOSITOL-3,5-BISPHOSPHATE 3-PHOSPHATASE"/>
    <property type="match status" value="1"/>
</dbReference>
<evidence type="ECO:0000256" key="2">
    <source>
        <dbReference type="PIRSR" id="PIRSR630564-2"/>
    </source>
</evidence>
<dbReference type="InterPro" id="IPR010569">
    <property type="entry name" value="Myotubularin-like_Pase_dom"/>
</dbReference>
<dbReference type="SUPFAM" id="SSF52799">
    <property type="entry name" value="(Phosphotyrosine protein) phosphatases II"/>
    <property type="match status" value="1"/>
</dbReference>
<feature type="binding site" evidence="2">
    <location>
        <begin position="161"/>
        <end position="167"/>
    </location>
    <ligand>
        <name>substrate</name>
    </ligand>
</feature>
<dbReference type="Proteomes" id="UP001295684">
    <property type="component" value="Unassembled WGS sequence"/>
</dbReference>
<proteinExistence type="predicted"/>
<evidence type="ECO:0000313" key="4">
    <source>
        <dbReference type="EMBL" id="CAI2385952.1"/>
    </source>
</evidence>
<evidence type="ECO:0000259" key="3">
    <source>
        <dbReference type="PROSITE" id="PS51339"/>
    </source>
</evidence>
<name>A0AAD1YAC1_EUPCR</name>
<dbReference type="InterPro" id="IPR016130">
    <property type="entry name" value="Tyr_Pase_AS"/>
</dbReference>
<organism evidence="4 5">
    <name type="scientific">Euplotes crassus</name>
    <dbReference type="NCBI Taxonomy" id="5936"/>
    <lineage>
        <taxon>Eukaryota</taxon>
        <taxon>Sar</taxon>
        <taxon>Alveolata</taxon>
        <taxon>Ciliophora</taxon>
        <taxon>Intramacronucleata</taxon>
        <taxon>Spirotrichea</taxon>
        <taxon>Hypotrichia</taxon>
        <taxon>Euplotida</taxon>
        <taxon>Euplotidae</taxon>
        <taxon>Moneuplotes</taxon>
    </lineage>
</organism>
<feature type="active site" description="Phosphocysteine intermediate" evidence="1">
    <location>
        <position position="161"/>
    </location>
</feature>
<gene>
    <name evidence="4" type="ORF">ECRASSUSDP1_LOCUS27549</name>
</gene>
<evidence type="ECO:0000256" key="1">
    <source>
        <dbReference type="PIRSR" id="PIRSR630564-1"/>
    </source>
</evidence>
<feature type="binding site" evidence="2">
    <location>
        <begin position="96"/>
        <end position="97"/>
    </location>
    <ligand>
        <name>substrate</name>
    </ligand>
</feature>
<dbReference type="Pfam" id="PF06602">
    <property type="entry name" value="Myotub-related"/>
    <property type="match status" value="1"/>
</dbReference>
<dbReference type="PANTHER" id="PTHR10807">
    <property type="entry name" value="MYOTUBULARIN-RELATED"/>
    <property type="match status" value="1"/>
</dbReference>
<sequence>MFRTKNRLPALSYYYKGQRTSIWRSAQCMTGIMGQRCKEDEAMINQIIMTAPVHRKLYIVDARSQLAAHGNRVKGGGFEQEQYYSQCQVDFGNIENIHAVRDAYKSLALLCNSHLQTKNQKKIMSKIEGSGWLGLLKNILHYSSEIANRVAVLKQNCLVHCSDGWDRTAQLCSLSEMMIDPYYRTVRGFEALIEKEWVSFGHKFGSRSGHFCDDTVCPGERSPVFVQFMDACYQLLTQFPTHFQFNTKLLLFLAHHVYSCKFGTFLGDNERTREKEGLIKDKTTSIWTYVNDNVYDFLNPFYQESDDILKPSCDYLAIKLWKEHFLAFSEITKYQPDEAQISPDDHKDSIMKKVLMENLLMKKRIAQLEASEQEYPS</sequence>
<evidence type="ECO:0000313" key="5">
    <source>
        <dbReference type="Proteomes" id="UP001295684"/>
    </source>
</evidence>
<feature type="binding site" evidence="2">
    <location>
        <begin position="71"/>
        <end position="74"/>
    </location>
    <ligand>
        <name>substrate</name>
    </ligand>
</feature>
<accession>A0AAD1YAC1</accession>
<protein>
    <recommendedName>
        <fullName evidence="3">Myotubularin phosphatase domain-containing protein</fullName>
    </recommendedName>
</protein>